<protein>
    <recommendedName>
        <fullName evidence="5">Penicillin-binding protein</fullName>
    </recommendedName>
</protein>
<dbReference type="PANTHER" id="PTHR32282">
    <property type="entry name" value="BINDING PROTEIN TRANSPEPTIDASE, PUTATIVE-RELATED"/>
    <property type="match status" value="1"/>
</dbReference>
<dbReference type="EMBL" id="JBHMBW010000054">
    <property type="protein sequence ID" value="MFB9629136.1"/>
    <property type="molecule type" value="Genomic_DNA"/>
</dbReference>
<reference evidence="3 4" key="1">
    <citation type="submission" date="2024-09" db="EMBL/GenBank/DDBJ databases">
        <authorList>
            <person name="Sun Q."/>
            <person name="Mori K."/>
        </authorList>
    </citation>
    <scope>NUCLEOTIDE SEQUENCE [LARGE SCALE GENOMIC DNA]</scope>
    <source>
        <strain evidence="3 4">JCM 3143</strain>
    </source>
</reference>
<dbReference type="RefSeq" id="WP_344985961.1">
    <property type="nucleotide sequence ID" value="NZ_BAAAXV010000001.1"/>
</dbReference>
<proteinExistence type="predicted"/>
<dbReference type="InterPro" id="IPR050396">
    <property type="entry name" value="Glycosyltr_51/Transpeptidase"/>
</dbReference>
<dbReference type="Gene3D" id="3.40.710.10">
    <property type="entry name" value="DD-peptidase/beta-lactamase superfamily"/>
    <property type="match status" value="1"/>
</dbReference>
<sequence>MKRLHVGVSVLGASALLAAGFLLLRDGDEGVPPRERLAVAATATRPNVLTDAQGAVMEELTGDCGASRYPYLCMRVKSELGEQLLARGGLTIKTAVDPRMQQAAQQAIDQLVSRDDQPIAAQVMIVPGTGEIRAMATSKAPDDVLAFQQGSTAMTYTLTAALEGGMRYDDGFPYAGGYRAPNYAAFKNCKGEAVGDPAFTITNARQRHSEFTTLRSGTRAVENTFFMKLTEKVGLCESVQAAQRLGLKRGDGMPLQEYETFSMGVNEVDPVSVTDTYATLAARGRHCEPRAVTEVRDGAFVRSFPAQCQDVLEAPVADAVNGVLRETLGGTPLGPNVAAIEGNADSFTTAWYAGYTPDLASAVAVGDPRRPQHQHRLTDVTIGGLHYDQVYGLSLPGPIWKSSMSTVLPGLPGTAFVKPDADRFGGCRDHCAPS</sequence>
<evidence type="ECO:0000313" key="3">
    <source>
        <dbReference type="EMBL" id="MFB9629136.1"/>
    </source>
</evidence>
<organism evidence="3 4">
    <name type="scientific">Nonomuraea helvata</name>
    <dbReference type="NCBI Taxonomy" id="37484"/>
    <lineage>
        <taxon>Bacteria</taxon>
        <taxon>Bacillati</taxon>
        <taxon>Actinomycetota</taxon>
        <taxon>Actinomycetes</taxon>
        <taxon>Streptosporangiales</taxon>
        <taxon>Streptosporangiaceae</taxon>
        <taxon>Nonomuraea</taxon>
    </lineage>
</organism>
<gene>
    <name evidence="3" type="ORF">ACFFSA_39185</name>
</gene>
<keyword evidence="2" id="KW-0808">Transferase</keyword>
<name>A0ABV5SBQ9_9ACTN</name>
<dbReference type="Proteomes" id="UP001589532">
    <property type="component" value="Unassembled WGS sequence"/>
</dbReference>
<comment type="caution">
    <text evidence="3">The sequence shown here is derived from an EMBL/GenBank/DDBJ whole genome shotgun (WGS) entry which is preliminary data.</text>
</comment>
<dbReference type="PANTHER" id="PTHR32282:SF33">
    <property type="entry name" value="PEPTIDOGLYCAN GLYCOSYLTRANSFERASE"/>
    <property type="match status" value="1"/>
</dbReference>
<dbReference type="InterPro" id="IPR012338">
    <property type="entry name" value="Beta-lactam/transpept-like"/>
</dbReference>
<evidence type="ECO:0000256" key="1">
    <source>
        <dbReference type="ARBA" id="ARBA00022676"/>
    </source>
</evidence>
<dbReference type="SUPFAM" id="SSF56601">
    <property type="entry name" value="beta-lactamase/transpeptidase-like"/>
    <property type="match status" value="1"/>
</dbReference>
<evidence type="ECO:0000313" key="4">
    <source>
        <dbReference type="Proteomes" id="UP001589532"/>
    </source>
</evidence>
<keyword evidence="1" id="KW-0328">Glycosyltransferase</keyword>
<accession>A0ABV5SBQ9</accession>
<evidence type="ECO:0008006" key="5">
    <source>
        <dbReference type="Google" id="ProtNLM"/>
    </source>
</evidence>
<keyword evidence="4" id="KW-1185">Reference proteome</keyword>
<evidence type="ECO:0000256" key="2">
    <source>
        <dbReference type="ARBA" id="ARBA00022679"/>
    </source>
</evidence>